<reference evidence="3 4" key="1">
    <citation type="submission" date="2018-05" db="EMBL/GenBank/DDBJ databases">
        <title>Draft genome sequence of Scytalidium lignicola DSM 105466, a ubiquitous saprotrophic fungus.</title>
        <authorList>
            <person name="Buettner E."/>
            <person name="Gebauer A.M."/>
            <person name="Hofrichter M."/>
            <person name="Liers C."/>
            <person name="Kellner H."/>
        </authorList>
    </citation>
    <scope>NUCLEOTIDE SEQUENCE [LARGE SCALE GENOMIC DNA]</scope>
    <source>
        <strain evidence="3 4">DSM 105466</strain>
    </source>
</reference>
<dbReference type="AlphaFoldDB" id="A0A3E2HNT6"/>
<dbReference type="GO" id="GO:0006508">
    <property type="term" value="P:proteolysis"/>
    <property type="evidence" value="ECO:0007669"/>
    <property type="project" value="InterPro"/>
</dbReference>
<dbReference type="PANTHER" id="PTHR14218:SF19">
    <property type="entry name" value="SERINE PROTEASE AORO, PUTATIVE (AFU_ORTHOLOGUE AFUA_6G10250)-RELATED"/>
    <property type="match status" value="1"/>
</dbReference>
<dbReference type="CDD" id="cd04056">
    <property type="entry name" value="Peptidases_S53"/>
    <property type="match status" value="1"/>
</dbReference>
<feature type="non-terminal residue" evidence="3">
    <location>
        <position position="1"/>
    </location>
</feature>
<feature type="binding site" evidence="1">
    <location>
        <position position="178"/>
    </location>
    <ligand>
        <name>Ca(2+)</name>
        <dbReference type="ChEBI" id="CHEBI:29108"/>
    </ligand>
</feature>
<dbReference type="GO" id="GO:0008240">
    <property type="term" value="F:tripeptidyl-peptidase activity"/>
    <property type="evidence" value="ECO:0007669"/>
    <property type="project" value="TreeGrafter"/>
</dbReference>
<feature type="domain" description="Peptidase S53" evidence="2">
    <location>
        <begin position="1"/>
        <end position="219"/>
    </location>
</feature>
<dbReference type="OrthoDB" id="3513207at2759"/>
<dbReference type="SUPFAM" id="SSF52743">
    <property type="entry name" value="Subtilisin-like"/>
    <property type="match status" value="1"/>
</dbReference>
<dbReference type="STRING" id="5539.A0A3E2HNT6"/>
<dbReference type="PROSITE" id="PS51695">
    <property type="entry name" value="SEDOLISIN"/>
    <property type="match status" value="1"/>
</dbReference>
<dbReference type="GO" id="GO:0004252">
    <property type="term" value="F:serine-type endopeptidase activity"/>
    <property type="evidence" value="ECO:0007669"/>
    <property type="project" value="InterPro"/>
</dbReference>
<keyword evidence="1" id="KW-0479">Metal-binding</keyword>
<feature type="binding site" evidence="1">
    <location>
        <position position="179"/>
    </location>
    <ligand>
        <name>Ca(2+)</name>
        <dbReference type="ChEBI" id="CHEBI:29108"/>
    </ligand>
</feature>
<accession>A0A3E2HNT6</accession>
<comment type="cofactor">
    <cofactor evidence="1">
        <name>Ca(2+)</name>
        <dbReference type="ChEBI" id="CHEBI:29108"/>
    </cofactor>
    <text evidence="1">Binds 1 Ca(2+) ion per subunit.</text>
</comment>
<dbReference type="PANTHER" id="PTHR14218">
    <property type="entry name" value="PROTEASE S8 TRIPEPTIDYL PEPTIDASE I CLN2"/>
    <property type="match status" value="1"/>
</dbReference>
<evidence type="ECO:0000259" key="2">
    <source>
        <dbReference type="PROSITE" id="PS51695"/>
    </source>
</evidence>
<gene>
    <name evidence="3" type="ORF">B7463_g1646</name>
</gene>
<organism evidence="3 4">
    <name type="scientific">Scytalidium lignicola</name>
    <name type="common">Hyphomycete</name>
    <dbReference type="NCBI Taxonomy" id="5539"/>
    <lineage>
        <taxon>Eukaryota</taxon>
        <taxon>Fungi</taxon>
        <taxon>Dikarya</taxon>
        <taxon>Ascomycota</taxon>
        <taxon>Pezizomycotina</taxon>
        <taxon>Leotiomycetes</taxon>
        <taxon>Leotiomycetes incertae sedis</taxon>
        <taxon>Scytalidium</taxon>
    </lineage>
</organism>
<keyword evidence="4" id="KW-1185">Reference proteome</keyword>
<proteinExistence type="predicted"/>
<name>A0A3E2HNT6_SCYLI</name>
<evidence type="ECO:0000256" key="1">
    <source>
        <dbReference type="PROSITE-ProRule" id="PRU01032"/>
    </source>
</evidence>
<protein>
    <recommendedName>
        <fullName evidence="2">Peptidase S53 domain-containing protein</fullName>
    </recommendedName>
</protein>
<evidence type="ECO:0000313" key="3">
    <source>
        <dbReference type="EMBL" id="RFU34731.1"/>
    </source>
</evidence>
<feature type="binding site" evidence="1">
    <location>
        <position position="197"/>
    </location>
    <ligand>
        <name>Ca(2+)</name>
        <dbReference type="ChEBI" id="CHEBI:29108"/>
    </ligand>
</feature>
<comment type="caution">
    <text evidence="1">Lacks conserved residue(s) required for the propagation of feature annotation.</text>
</comment>
<comment type="caution">
    <text evidence="3">The sequence shown here is derived from an EMBL/GenBank/DDBJ whole genome shotgun (WGS) entry which is preliminary data.</text>
</comment>
<feature type="non-terminal residue" evidence="3">
    <location>
        <position position="220"/>
    </location>
</feature>
<keyword evidence="1" id="KW-0106">Calcium</keyword>
<dbReference type="Gene3D" id="3.40.50.200">
    <property type="entry name" value="Peptidase S8/S53 domain"/>
    <property type="match status" value="1"/>
</dbReference>
<dbReference type="InterPro" id="IPR050819">
    <property type="entry name" value="Tripeptidyl-peptidase_I"/>
</dbReference>
<sequence>MLFSSGNGGVAGLQSVCLTPSGGYTPSGANYRIFNPMFPGTCPYITSVRATSLSSNVSAHTPESAAIFSTGGFSNLFPLPDYQKEAVAHYYAKHAPPYNNSVYNNTQVVRGFPDVSANGVNFSVSINGTFFSIGGTSASSPVFGAVVTLLNEARLQVGKGPIGFLNPVLYQHPEVLNDIASGNNTGCGTDGFAAVEGWDPVTGLGTPNYTKMEALFLSLP</sequence>
<dbReference type="OMA" id="FLNTWLY"/>
<dbReference type="InterPro" id="IPR036852">
    <property type="entry name" value="Peptidase_S8/S53_dom_sf"/>
</dbReference>
<dbReference type="GO" id="GO:0046872">
    <property type="term" value="F:metal ion binding"/>
    <property type="evidence" value="ECO:0007669"/>
    <property type="project" value="UniProtKB-UniRule"/>
</dbReference>
<dbReference type="InterPro" id="IPR030400">
    <property type="entry name" value="Sedolisin_dom"/>
</dbReference>
<feature type="binding site" evidence="1">
    <location>
        <position position="199"/>
    </location>
    <ligand>
        <name>Ca(2+)</name>
        <dbReference type="ChEBI" id="CHEBI:29108"/>
    </ligand>
</feature>
<evidence type="ECO:0000313" key="4">
    <source>
        <dbReference type="Proteomes" id="UP000258309"/>
    </source>
</evidence>
<dbReference type="Proteomes" id="UP000258309">
    <property type="component" value="Unassembled WGS sequence"/>
</dbReference>
<dbReference type="EMBL" id="NCSJ02000017">
    <property type="protein sequence ID" value="RFU34731.1"/>
    <property type="molecule type" value="Genomic_DNA"/>
</dbReference>